<feature type="binding site" evidence="11">
    <location>
        <position position="181"/>
    </location>
    <ligand>
        <name>Mg(2+)</name>
        <dbReference type="ChEBI" id="CHEBI:18420"/>
    </ligand>
</feature>
<evidence type="ECO:0000256" key="9">
    <source>
        <dbReference type="ARBA" id="ARBA00048540"/>
    </source>
</evidence>
<dbReference type="AlphaFoldDB" id="A0A9D1JR13"/>
<dbReference type="GO" id="GO:0046872">
    <property type="term" value="F:metal ion binding"/>
    <property type="evidence" value="ECO:0007669"/>
    <property type="project" value="UniProtKB-UniRule"/>
</dbReference>
<dbReference type="EC" id="2.7.1.180" evidence="1 10"/>
<keyword evidence="5 10" id="KW-0479">Metal-binding</keyword>
<proteinExistence type="inferred from homology"/>
<keyword evidence="6 10" id="KW-0274">FAD</keyword>
<comment type="caution">
    <text evidence="13">The sequence shown here is derived from an EMBL/GenBank/DDBJ whole genome shotgun (WGS) entry which is preliminary data.</text>
</comment>
<feature type="chain" id="PRO_5039926881" description="FAD:protein FMN transferase" evidence="12">
    <location>
        <begin position="23"/>
        <end position="356"/>
    </location>
</feature>
<dbReference type="GO" id="GO:0016740">
    <property type="term" value="F:transferase activity"/>
    <property type="evidence" value="ECO:0007669"/>
    <property type="project" value="UniProtKB-UniRule"/>
</dbReference>
<dbReference type="SUPFAM" id="SSF143631">
    <property type="entry name" value="ApbE-like"/>
    <property type="match status" value="1"/>
</dbReference>
<feature type="binding site" evidence="11">
    <location>
        <position position="294"/>
    </location>
    <ligand>
        <name>Mg(2+)</name>
        <dbReference type="ChEBI" id="CHEBI:18420"/>
    </ligand>
</feature>
<comment type="catalytic activity">
    <reaction evidence="9 10">
        <text>L-threonyl-[protein] + FAD = FMN-L-threonyl-[protein] + AMP + H(+)</text>
        <dbReference type="Rhea" id="RHEA:36847"/>
        <dbReference type="Rhea" id="RHEA-COMP:11060"/>
        <dbReference type="Rhea" id="RHEA-COMP:11061"/>
        <dbReference type="ChEBI" id="CHEBI:15378"/>
        <dbReference type="ChEBI" id="CHEBI:30013"/>
        <dbReference type="ChEBI" id="CHEBI:57692"/>
        <dbReference type="ChEBI" id="CHEBI:74257"/>
        <dbReference type="ChEBI" id="CHEBI:456215"/>
        <dbReference type="EC" id="2.7.1.180"/>
    </reaction>
</comment>
<evidence type="ECO:0000256" key="8">
    <source>
        <dbReference type="ARBA" id="ARBA00031306"/>
    </source>
</evidence>
<evidence type="ECO:0000256" key="10">
    <source>
        <dbReference type="PIRNR" id="PIRNR006268"/>
    </source>
</evidence>
<evidence type="ECO:0000256" key="11">
    <source>
        <dbReference type="PIRSR" id="PIRSR006268-2"/>
    </source>
</evidence>
<organism evidence="13 14">
    <name type="scientific">Candidatus Scybalocola faecigallinarum</name>
    <dbReference type="NCBI Taxonomy" id="2840941"/>
    <lineage>
        <taxon>Bacteria</taxon>
        <taxon>Bacillati</taxon>
        <taxon>Bacillota</taxon>
        <taxon>Clostridia</taxon>
        <taxon>Lachnospirales</taxon>
        <taxon>Lachnospiraceae</taxon>
        <taxon>Lachnospiraceae incertae sedis</taxon>
        <taxon>Candidatus Scybalocola (ex Gilroy et al. 2021)</taxon>
    </lineage>
</organism>
<evidence type="ECO:0000256" key="7">
    <source>
        <dbReference type="ARBA" id="ARBA00022842"/>
    </source>
</evidence>
<dbReference type="InterPro" id="IPR003374">
    <property type="entry name" value="ApbE-like_sf"/>
</dbReference>
<evidence type="ECO:0000256" key="2">
    <source>
        <dbReference type="ARBA" id="ARBA00016337"/>
    </source>
</evidence>
<reference evidence="13" key="2">
    <citation type="journal article" date="2021" name="PeerJ">
        <title>Extensive microbial diversity within the chicken gut microbiome revealed by metagenomics and culture.</title>
        <authorList>
            <person name="Gilroy R."/>
            <person name="Ravi A."/>
            <person name="Getino M."/>
            <person name="Pursley I."/>
            <person name="Horton D.L."/>
            <person name="Alikhan N.F."/>
            <person name="Baker D."/>
            <person name="Gharbi K."/>
            <person name="Hall N."/>
            <person name="Watson M."/>
            <person name="Adriaenssens E.M."/>
            <person name="Foster-Nyarko E."/>
            <person name="Jarju S."/>
            <person name="Secka A."/>
            <person name="Antonio M."/>
            <person name="Oren A."/>
            <person name="Chaudhuri R.R."/>
            <person name="La Ragione R."/>
            <person name="Hildebrand F."/>
            <person name="Pallen M.J."/>
        </authorList>
    </citation>
    <scope>NUCLEOTIDE SEQUENCE</scope>
    <source>
        <strain evidence="13">CHK178-757</strain>
    </source>
</reference>
<dbReference type="PIRSF" id="PIRSF006268">
    <property type="entry name" value="ApbE"/>
    <property type="match status" value="1"/>
</dbReference>
<dbReference type="Pfam" id="PF02424">
    <property type="entry name" value="ApbE"/>
    <property type="match status" value="1"/>
</dbReference>
<reference evidence="13" key="1">
    <citation type="submission" date="2020-10" db="EMBL/GenBank/DDBJ databases">
        <authorList>
            <person name="Gilroy R."/>
        </authorList>
    </citation>
    <scope>NUCLEOTIDE SEQUENCE</scope>
    <source>
        <strain evidence="13">CHK178-757</strain>
    </source>
</reference>
<evidence type="ECO:0000256" key="1">
    <source>
        <dbReference type="ARBA" id="ARBA00011955"/>
    </source>
</evidence>
<gene>
    <name evidence="13" type="ORF">IAB46_09220</name>
</gene>
<dbReference type="InterPro" id="IPR024932">
    <property type="entry name" value="ApbE"/>
</dbReference>
<comment type="similarity">
    <text evidence="10">Belongs to the ApbE family.</text>
</comment>
<evidence type="ECO:0000313" key="13">
    <source>
        <dbReference type="EMBL" id="HIS47713.1"/>
    </source>
</evidence>
<keyword evidence="7 10" id="KW-0460">Magnesium</keyword>
<comment type="cofactor">
    <cofactor evidence="11">
        <name>Mg(2+)</name>
        <dbReference type="ChEBI" id="CHEBI:18420"/>
    </cofactor>
    <cofactor evidence="11">
        <name>Mn(2+)</name>
        <dbReference type="ChEBI" id="CHEBI:29035"/>
    </cofactor>
    <text evidence="11">Magnesium. Can also use manganese.</text>
</comment>
<keyword evidence="12" id="KW-0732">Signal</keyword>
<keyword evidence="3 10" id="KW-0285">Flavoprotein</keyword>
<sequence>MFCLVAALAFAFAAGCANPAEADAQGQTDARAETDTGAEAGTERSVFAMNTYMTFTAYGQEVQDGLDAAEDLIYELESLWSVTDENSDIYRANHSGGQTVEVSDETASLVDFALQMAEKTGGALDPTIYPVLCAWGFTTDSKQVPSQTQIDALLENVDYSRIILNGKQLTVPDGMELDLGAVGKGYAGDLVAETLEDYGIESAILSLGGNIQAVGSRPDGSNWRIGIRAPWEDGQLGVLRISDAAVVTSGGYENYFEDEDGNIYWHILDPSTGRPAESGVQSVTIVGDEGRMCDALSTALFVMGAKGAEDYWKANGGFDMIIVTDDGKILITEGIAGDFTLSDGRTETVRVLEKNS</sequence>
<protein>
    <recommendedName>
        <fullName evidence="2 10">FAD:protein FMN transferase</fullName>
        <ecNumber evidence="1 10">2.7.1.180</ecNumber>
    </recommendedName>
    <alternativeName>
        <fullName evidence="8 10">Flavin transferase</fullName>
    </alternativeName>
</protein>
<feature type="signal peptide" evidence="12">
    <location>
        <begin position="1"/>
        <end position="22"/>
    </location>
</feature>
<feature type="binding site" evidence="11">
    <location>
        <position position="298"/>
    </location>
    <ligand>
        <name>Mg(2+)</name>
        <dbReference type="ChEBI" id="CHEBI:18420"/>
    </ligand>
</feature>
<dbReference type="EMBL" id="DVIT01000031">
    <property type="protein sequence ID" value="HIS47713.1"/>
    <property type="molecule type" value="Genomic_DNA"/>
</dbReference>
<evidence type="ECO:0000256" key="5">
    <source>
        <dbReference type="ARBA" id="ARBA00022723"/>
    </source>
</evidence>
<evidence type="ECO:0000313" key="14">
    <source>
        <dbReference type="Proteomes" id="UP000823927"/>
    </source>
</evidence>
<accession>A0A9D1JR13</accession>
<name>A0A9D1JR13_9FIRM</name>
<evidence type="ECO:0000256" key="6">
    <source>
        <dbReference type="ARBA" id="ARBA00022827"/>
    </source>
</evidence>
<dbReference type="PANTHER" id="PTHR30040:SF2">
    <property type="entry name" value="FAD:PROTEIN FMN TRANSFERASE"/>
    <property type="match status" value="1"/>
</dbReference>
<keyword evidence="4 10" id="KW-0808">Transferase</keyword>
<dbReference type="Proteomes" id="UP000823927">
    <property type="component" value="Unassembled WGS sequence"/>
</dbReference>
<evidence type="ECO:0000256" key="4">
    <source>
        <dbReference type="ARBA" id="ARBA00022679"/>
    </source>
</evidence>
<evidence type="ECO:0000256" key="12">
    <source>
        <dbReference type="SAM" id="SignalP"/>
    </source>
</evidence>
<evidence type="ECO:0000256" key="3">
    <source>
        <dbReference type="ARBA" id="ARBA00022630"/>
    </source>
</evidence>
<dbReference type="PANTHER" id="PTHR30040">
    <property type="entry name" value="THIAMINE BIOSYNTHESIS LIPOPROTEIN APBE"/>
    <property type="match status" value="1"/>
</dbReference>
<dbReference type="Gene3D" id="3.10.520.10">
    <property type="entry name" value="ApbE-like domains"/>
    <property type="match status" value="1"/>
</dbReference>